<dbReference type="InterPro" id="IPR000515">
    <property type="entry name" value="MetI-like"/>
</dbReference>
<dbReference type="InterPro" id="IPR035906">
    <property type="entry name" value="MetI-like_sf"/>
</dbReference>
<reference evidence="11" key="1">
    <citation type="journal article" date="2019" name="Int. J. Syst. Evol. Microbiol.">
        <title>The Global Catalogue of Microorganisms (GCM) 10K type strain sequencing project: providing services to taxonomists for standard genome sequencing and annotation.</title>
        <authorList>
            <consortium name="The Broad Institute Genomics Platform"/>
            <consortium name="The Broad Institute Genome Sequencing Center for Infectious Disease"/>
            <person name="Wu L."/>
            <person name="Ma J."/>
        </authorList>
    </citation>
    <scope>NUCLEOTIDE SEQUENCE [LARGE SCALE GENOMIC DNA]</scope>
    <source>
        <strain evidence="11">CCUG 43114</strain>
    </source>
</reference>
<evidence type="ECO:0000313" key="11">
    <source>
        <dbReference type="Proteomes" id="UP001596122"/>
    </source>
</evidence>
<name>A0ABW0GK45_9MICO</name>
<evidence type="ECO:0000256" key="4">
    <source>
        <dbReference type="ARBA" id="ARBA00022692"/>
    </source>
</evidence>
<keyword evidence="3" id="KW-1003">Cell membrane</keyword>
<feature type="region of interest" description="Disordered" evidence="8">
    <location>
        <begin position="1"/>
        <end position="20"/>
    </location>
</feature>
<comment type="caution">
    <text evidence="10">The sequence shown here is derived from an EMBL/GenBank/DDBJ whole genome shotgun (WGS) entry which is preliminary data.</text>
</comment>
<feature type="transmembrane region" description="Helical" evidence="7">
    <location>
        <begin position="275"/>
        <end position="296"/>
    </location>
</feature>
<keyword evidence="11" id="KW-1185">Reference proteome</keyword>
<evidence type="ECO:0000256" key="3">
    <source>
        <dbReference type="ARBA" id="ARBA00022475"/>
    </source>
</evidence>
<protein>
    <submittedName>
        <fullName evidence="10">Carbohydrate ABC transporter permease</fullName>
    </submittedName>
</protein>
<feature type="domain" description="ABC transmembrane type-1" evidence="9">
    <location>
        <begin position="103"/>
        <end position="296"/>
    </location>
</feature>
<evidence type="ECO:0000259" key="9">
    <source>
        <dbReference type="PROSITE" id="PS50928"/>
    </source>
</evidence>
<dbReference type="EMBL" id="JBHSLD010000001">
    <property type="protein sequence ID" value="MFC5379455.1"/>
    <property type="molecule type" value="Genomic_DNA"/>
</dbReference>
<accession>A0ABW0GK45</accession>
<evidence type="ECO:0000313" key="10">
    <source>
        <dbReference type="EMBL" id="MFC5379455.1"/>
    </source>
</evidence>
<sequence>MSSATATPTPTATPTAKDRRSFSPGRVVAWAFLVLFILLTLFPFYWMLRTALSNNVALAANSANLLPADLTLGAFRRVLGLATLEEAQAQGGSGASLSFWLYLRNSLVVAVLVTVGQVFFSSMAAYAFARLRWRGRDVVFAFFLSALLVPPIFVALPNFLTIQSFGLLNTLPGIALPTMLMTPFAVYFMRQFFLGIPRELDEAAKIDGASHLRIFWRVIMPMSIAPITTLSLLQFIAAWNDYLWPLLVGQTEGSRVLTVALGVFRSQTPQGSPDWAGLMAATLIAAIPILVLYLLLARRIVNSIGFTGIK</sequence>
<dbReference type="Pfam" id="PF00528">
    <property type="entry name" value="BPD_transp_1"/>
    <property type="match status" value="1"/>
</dbReference>
<evidence type="ECO:0000256" key="8">
    <source>
        <dbReference type="SAM" id="MobiDB-lite"/>
    </source>
</evidence>
<dbReference type="RefSeq" id="WP_340266342.1">
    <property type="nucleotide sequence ID" value="NZ_JBBEOG010000001.1"/>
</dbReference>
<evidence type="ECO:0000256" key="6">
    <source>
        <dbReference type="ARBA" id="ARBA00023136"/>
    </source>
</evidence>
<dbReference type="CDD" id="cd06261">
    <property type="entry name" value="TM_PBP2"/>
    <property type="match status" value="1"/>
</dbReference>
<feature type="compositionally biased region" description="Low complexity" evidence="8">
    <location>
        <begin position="1"/>
        <end position="15"/>
    </location>
</feature>
<evidence type="ECO:0000256" key="2">
    <source>
        <dbReference type="ARBA" id="ARBA00022448"/>
    </source>
</evidence>
<dbReference type="Proteomes" id="UP001596122">
    <property type="component" value="Unassembled WGS sequence"/>
</dbReference>
<organism evidence="10 11">
    <name type="scientific">Aquipuribacter nitratireducens</name>
    <dbReference type="NCBI Taxonomy" id="650104"/>
    <lineage>
        <taxon>Bacteria</taxon>
        <taxon>Bacillati</taxon>
        <taxon>Actinomycetota</taxon>
        <taxon>Actinomycetes</taxon>
        <taxon>Micrococcales</taxon>
        <taxon>Intrasporangiaceae</taxon>
        <taxon>Aquipuribacter</taxon>
    </lineage>
</organism>
<evidence type="ECO:0000256" key="7">
    <source>
        <dbReference type="RuleBase" id="RU363032"/>
    </source>
</evidence>
<feature type="transmembrane region" description="Helical" evidence="7">
    <location>
        <begin position="214"/>
        <end position="237"/>
    </location>
</feature>
<dbReference type="Gene3D" id="1.10.3720.10">
    <property type="entry name" value="MetI-like"/>
    <property type="match status" value="1"/>
</dbReference>
<dbReference type="PANTHER" id="PTHR43744:SF12">
    <property type="entry name" value="ABC TRANSPORTER PERMEASE PROTEIN MG189-RELATED"/>
    <property type="match status" value="1"/>
</dbReference>
<keyword evidence="4 7" id="KW-0812">Transmembrane</keyword>
<proteinExistence type="inferred from homology"/>
<evidence type="ECO:0000256" key="5">
    <source>
        <dbReference type="ARBA" id="ARBA00022989"/>
    </source>
</evidence>
<keyword evidence="5 7" id="KW-1133">Transmembrane helix</keyword>
<keyword evidence="6 7" id="KW-0472">Membrane</keyword>
<comment type="subcellular location">
    <subcellularLocation>
        <location evidence="1 7">Cell membrane</location>
        <topology evidence="1 7">Multi-pass membrane protein</topology>
    </subcellularLocation>
</comment>
<dbReference type="PANTHER" id="PTHR43744">
    <property type="entry name" value="ABC TRANSPORTER PERMEASE PROTEIN MG189-RELATED-RELATED"/>
    <property type="match status" value="1"/>
</dbReference>
<feature type="transmembrane region" description="Helical" evidence="7">
    <location>
        <begin position="27"/>
        <end position="48"/>
    </location>
</feature>
<keyword evidence="2 7" id="KW-0813">Transport</keyword>
<gene>
    <name evidence="10" type="ORF">ACFPJ6_01495</name>
</gene>
<feature type="transmembrane region" description="Helical" evidence="7">
    <location>
        <begin position="174"/>
        <end position="193"/>
    </location>
</feature>
<comment type="similarity">
    <text evidence="7">Belongs to the binding-protein-dependent transport system permease family.</text>
</comment>
<feature type="transmembrane region" description="Helical" evidence="7">
    <location>
        <begin position="140"/>
        <end position="162"/>
    </location>
</feature>
<dbReference type="SUPFAM" id="SSF161098">
    <property type="entry name" value="MetI-like"/>
    <property type="match status" value="1"/>
</dbReference>
<evidence type="ECO:0000256" key="1">
    <source>
        <dbReference type="ARBA" id="ARBA00004651"/>
    </source>
</evidence>
<feature type="transmembrane region" description="Helical" evidence="7">
    <location>
        <begin position="107"/>
        <end position="128"/>
    </location>
</feature>
<dbReference type="PROSITE" id="PS50928">
    <property type="entry name" value="ABC_TM1"/>
    <property type="match status" value="1"/>
</dbReference>